<dbReference type="GeneID" id="64638378"/>
<organism evidence="2 3">
    <name type="scientific">Suillus subaureus</name>
    <dbReference type="NCBI Taxonomy" id="48587"/>
    <lineage>
        <taxon>Eukaryota</taxon>
        <taxon>Fungi</taxon>
        <taxon>Dikarya</taxon>
        <taxon>Basidiomycota</taxon>
        <taxon>Agaricomycotina</taxon>
        <taxon>Agaricomycetes</taxon>
        <taxon>Agaricomycetidae</taxon>
        <taxon>Boletales</taxon>
        <taxon>Suillineae</taxon>
        <taxon>Suillaceae</taxon>
        <taxon>Suillus</taxon>
    </lineage>
</organism>
<reference evidence="2" key="1">
    <citation type="journal article" date="2020" name="New Phytol.">
        <title>Comparative genomics reveals dynamic genome evolution in host specialist ectomycorrhizal fungi.</title>
        <authorList>
            <person name="Lofgren L.A."/>
            <person name="Nguyen N.H."/>
            <person name="Vilgalys R."/>
            <person name="Ruytinx J."/>
            <person name="Liao H.L."/>
            <person name="Branco S."/>
            <person name="Kuo A."/>
            <person name="LaButti K."/>
            <person name="Lipzen A."/>
            <person name="Andreopoulos W."/>
            <person name="Pangilinan J."/>
            <person name="Riley R."/>
            <person name="Hundley H."/>
            <person name="Na H."/>
            <person name="Barry K."/>
            <person name="Grigoriev I.V."/>
            <person name="Stajich J.E."/>
            <person name="Kennedy P.G."/>
        </authorList>
    </citation>
    <scope>NUCLEOTIDE SEQUENCE</scope>
    <source>
        <strain evidence="2">MN1</strain>
    </source>
</reference>
<accession>A0A9P7JH50</accession>
<evidence type="ECO:0000313" key="3">
    <source>
        <dbReference type="Proteomes" id="UP000807769"/>
    </source>
</evidence>
<evidence type="ECO:0000256" key="1">
    <source>
        <dbReference type="SAM" id="MobiDB-lite"/>
    </source>
</evidence>
<protein>
    <submittedName>
        <fullName evidence="2">Uncharacterized protein</fullName>
    </submittedName>
</protein>
<name>A0A9P7JH50_9AGAM</name>
<dbReference type="AlphaFoldDB" id="A0A9P7JH50"/>
<dbReference type="RefSeq" id="XP_041196586.1">
    <property type="nucleotide sequence ID" value="XM_041344362.1"/>
</dbReference>
<feature type="compositionally biased region" description="Polar residues" evidence="1">
    <location>
        <begin position="275"/>
        <end position="290"/>
    </location>
</feature>
<dbReference type="EMBL" id="JABBWG010000006">
    <property type="protein sequence ID" value="KAG1821846.1"/>
    <property type="molecule type" value="Genomic_DNA"/>
</dbReference>
<sequence length="370" mass="40754">MRVHRRSLSSVSPLVVRFKRRRSLLHFSISRPFDFDASSYHLSYFISLVQIIDMSIVSCKSLQMLLDSGSILPCSEPGIAPEAITNTVSEDVQRFAHPDDVAAMQAEWAQVCAEDEFLKAQQGSSASFQNVHNNQMSFPTLNQFSAPVAGLPQFPPMDQSQYYFPQSPVVPQAPLEGVAWSKPEHDGGLYVNEPNFAQNYFPPVVDLALWAAGDPRAYGPRQPFSQGQNAHFQTEMSIPLATEHTGYAYPGAITNTMTNAETLLPPAPDSDATMYLSNDNSLEPSSSAPDGTTRAKLRKRKTRHTVQSEDGSSGLSLVPSTRKRRCLDDEEDEVREGKFGAYRLADASAVGHGYACSRPEAGRHQQPQDS</sequence>
<comment type="caution">
    <text evidence="2">The sequence shown here is derived from an EMBL/GenBank/DDBJ whole genome shotgun (WGS) entry which is preliminary data.</text>
</comment>
<feature type="compositionally biased region" description="Basic residues" evidence="1">
    <location>
        <begin position="295"/>
        <end position="304"/>
    </location>
</feature>
<proteinExistence type="predicted"/>
<gene>
    <name evidence="2" type="ORF">BJ212DRAFT_926279</name>
</gene>
<evidence type="ECO:0000313" key="2">
    <source>
        <dbReference type="EMBL" id="KAG1821846.1"/>
    </source>
</evidence>
<keyword evidence="3" id="KW-1185">Reference proteome</keyword>
<dbReference type="Proteomes" id="UP000807769">
    <property type="component" value="Unassembled WGS sequence"/>
</dbReference>
<feature type="region of interest" description="Disordered" evidence="1">
    <location>
        <begin position="261"/>
        <end position="334"/>
    </location>
</feature>
<feature type="compositionally biased region" description="Polar residues" evidence="1">
    <location>
        <begin position="308"/>
        <end position="319"/>
    </location>
</feature>
<dbReference type="OrthoDB" id="2689885at2759"/>